<keyword evidence="3" id="KW-1185">Reference proteome</keyword>
<organism evidence="2 3">
    <name type="scientific">Paenibacillus oralis</name>
    <dbReference type="NCBI Taxonomy" id="2490856"/>
    <lineage>
        <taxon>Bacteria</taxon>
        <taxon>Bacillati</taxon>
        <taxon>Bacillota</taxon>
        <taxon>Bacilli</taxon>
        <taxon>Bacillales</taxon>
        <taxon>Paenibacillaceae</taxon>
        <taxon>Paenibacillus</taxon>
    </lineage>
</organism>
<feature type="region of interest" description="Disordered" evidence="1">
    <location>
        <begin position="26"/>
        <end position="65"/>
    </location>
</feature>
<evidence type="ECO:0000313" key="2">
    <source>
        <dbReference type="EMBL" id="RRJ62984.1"/>
    </source>
</evidence>
<dbReference type="RefSeq" id="WP_128630846.1">
    <property type="nucleotide sequence ID" value="NZ_RRCN01000001.1"/>
</dbReference>
<sequence length="65" mass="7628">MGEQTEFEEGQRAPNPGVYVEVSEGRSFHTQIENPKRITLEKGDKFPETTNKNRKWKKEEKARVH</sequence>
<accession>A0A3P3TYY1</accession>
<evidence type="ECO:0000313" key="3">
    <source>
        <dbReference type="Proteomes" id="UP000267017"/>
    </source>
</evidence>
<dbReference type="AlphaFoldDB" id="A0A3P3TYY1"/>
<name>A0A3P3TYY1_9BACL</name>
<protein>
    <submittedName>
        <fullName evidence="2">YjzC family protein</fullName>
    </submittedName>
</protein>
<gene>
    <name evidence="2" type="ORF">EHV15_08655</name>
</gene>
<dbReference type="InterPro" id="IPR025549">
    <property type="entry name" value="YjzC"/>
</dbReference>
<dbReference type="OrthoDB" id="5244304at2"/>
<dbReference type="EMBL" id="RRCN01000001">
    <property type="protein sequence ID" value="RRJ62984.1"/>
    <property type="molecule type" value="Genomic_DNA"/>
</dbReference>
<dbReference type="Proteomes" id="UP000267017">
    <property type="component" value="Unassembled WGS sequence"/>
</dbReference>
<reference evidence="2 3" key="1">
    <citation type="submission" date="2018-11" db="EMBL/GenBank/DDBJ databases">
        <title>Genome sequencing of Paenibacillus sp. KCOM 3021 (= ChDC PVNT-B20).</title>
        <authorList>
            <person name="Kook J.-K."/>
            <person name="Park S.-N."/>
            <person name="Lim Y.K."/>
        </authorList>
    </citation>
    <scope>NUCLEOTIDE SEQUENCE [LARGE SCALE GENOMIC DNA]</scope>
    <source>
        <strain evidence="2 3">KCOM 3021</strain>
    </source>
</reference>
<proteinExistence type="predicted"/>
<comment type="caution">
    <text evidence="2">The sequence shown here is derived from an EMBL/GenBank/DDBJ whole genome shotgun (WGS) entry which is preliminary data.</text>
</comment>
<dbReference type="Pfam" id="PF14168">
    <property type="entry name" value="YjzC"/>
    <property type="match status" value="1"/>
</dbReference>
<feature type="compositionally biased region" description="Basic and acidic residues" evidence="1">
    <location>
        <begin position="34"/>
        <end position="47"/>
    </location>
</feature>
<evidence type="ECO:0000256" key="1">
    <source>
        <dbReference type="SAM" id="MobiDB-lite"/>
    </source>
</evidence>